<dbReference type="HOGENOM" id="CLU_036186_0_0_4"/>
<dbReference type="STRING" id="395494.Galf_0831"/>
<organism evidence="1 2">
    <name type="scientific">Gallionella capsiferriformans (strain ES-2)</name>
    <name type="common">Gallionella ferruginea capsiferriformans (strain ES-2)</name>
    <dbReference type="NCBI Taxonomy" id="395494"/>
    <lineage>
        <taxon>Bacteria</taxon>
        <taxon>Pseudomonadati</taxon>
        <taxon>Pseudomonadota</taxon>
        <taxon>Betaproteobacteria</taxon>
        <taxon>Nitrosomonadales</taxon>
        <taxon>Gallionellaceae</taxon>
        <taxon>Gallionella</taxon>
    </lineage>
</organism>
<sequence>MDWHIHYPKKQSSEIQILCACCRVKPTDADLKLQAKLAPLIHADALIWLAIRHRIEPLLYHNLKQHAVGVFSSEILDKLAVRVQQNAVKSLNALRINLQLTRLMRTHDIPYLPLKGVTLAQQYYGEISLRHANDIDFYVPERSVTKVRALLLKQGCTQDSGHDFQDIEARGERHSRFLRRIFHHDVLIHPDGEHLELHWRIVKNLAGLRLNPTDLLLSAESIVVAGDSIKIIEPISLLLYLCDHGARHGWYRLKWLMDLPQVLESRDWDWLQVLVDAKRANCFSALLLGLKLAQLMFGWVPPDVVAEVMEKQRLLNWQVKMVYQNLNKPERALASPTAFHFAAHLVYRMSLIESYSFLWGELAHYFLSPNDLRVVRLPDRLFLAYYALRPILLIWRRVFEREQISHAG</sequence>
<accession>D9SE91</accession>
<dbReference type="eggNOG" id="COG1216">
    <property type="taxonomic scope" value="Bacteria"/>
</dbReference>
<evidence type="ECO:0000313" key="2">
    <source>
        <dbReference type="Proteomes" id="UP000001235"/>
    </source>
</evidence>
<protein>
    <recommendedName>
        <fullName evidence="3">Nucleotidyltransferase family protein</fullName>
    </recommendedName>
</protein>
<gene>
    <name evidence="1" type="ordered locus">Galf_0831</name>
</gene>
<keyword evidence="2" id="KW-1185">Reference proteome</keyword>
<dbReference type="Pfam" id="PF14907">
    <property type="entry name" value="NTP_transf_5"/>
    <property type="match status" value="1"/>
</dbReference>
<evidence type="ECO:0000313" key="1">
    <source>
        <dbReference type="EMBL" id="ADL54867.1"/>
    </source>
</evidence>
<dbReference type="Proteomes" id="UP000001235">
    <property type="component" value="Chromosome"/>
</dbReference>
<proteinExistence type="predicted"/>
<dbReference type="Gene3D" id="3.30.460.40">
    <property type="match status" value="1"/>
</dbReference>
<dbReference type="InterPro" id="IPR039498">
    <property type="entry name" value="NTP_transf_5"/>
</dbReference>
<dbReference type="KEGG" id="gca:Galf_0831"/>
<dbReference type="EMBL" id="CP002159">
    <property type="protein sequence ID" value="ADL54867.1"/>
    <property type="molecule type" value="Genomic_DNA"/>
</dbReference>
<name>D9SE91_GALCS</name>
<dbReference type="RefSeq" id="WP_013292808.1">
    <property type="nucleotide sequence ID" value="NC_014394.1"/>
</dbReference>
<reference evidence="1 2" key="1">
    <citation type="submission" date="2010-08" db="EMBL/GenBank/DDBJ databases">
        <title>Complete sequence of Gallionella capsiferriformans ES-2.</title>
        <authorList>
            <consortium name="US DOE Joint Genome Institute"/>
            <person name="Lucas S."/>
            <person name="Copeland A."/>
            <person name="Lapidus A."/>
            <person name="Cheng J.-F."/>
            <person name="Bruce D."/>
            <person name="Goodwin L."/>
            <person name="Pitluck S."/>
            <person name="Chertkov O."/>
            <person name="Davenport K.W."/>
            <person name="Detter J.C."/>
            <person name="Han C."/>
            <person name="Tapia R."/>
            <person name="Land M."/>
            <person name="Hauser L."/>
            <person name="Chang Y.-J."/>
            <person name="Jeffries C."/>
            <person name="Kyrpides N."/>
            <person name="Ivanova N."/>
            <person name="Mikhailova N."/>
            <person name="Shelobolina E.S."/>
            <person name="Picardal F."/>
            <person name="Roden E."/>
            <person name="Emerson D."/>
            <person name="Woyke T."/>
        </authorList>
    </citation>
    <scope>NUCLEOTIDE SEQUENCE [LARGE SCALE GENOMIC DNA]</scope>
    <source>
        <strain evidence="1 2">ES-2</strain>
    </source>
</reference>
<evidence type="ECO:0008006" key="3">
    <source>
        <dbReference type="Google" id="ProtNLM"/>
    </source>
</evidence>
<dbReference type="AlphaFoldDB" id="D9SE91"/>